<dbReference type="EMBL" id="JAHFZB010000026">
    <property type="protein sequence ID" value="KAK6474098.1"/>
    <property type="molecule type" value="Genomic_DNA"/>
</dbReference>
<dbReference type="SUPFAM" id="SSF47986">
    <property type="entry name" value="DEATH domain"/>
    <property type="match status" value="1"/>
</dbReference>
<organism evidence="5 6">
    <name type="scientific">Huso huso</name>
    <name type="common">Beluga</name>
    <name type="synonym">Acipenser huso</name>
    <dbReference type="NCBI Taxonomy" id="61971"/>
    <lineage>
        <taxon>Eukaryota</taxon>
        <taxon>Metazoa</taxon>
        <taxon>Chordata</taxon>
        <taxon>Craniata</taxon>
        <taxon>Vertebrata</taxon>
        <taxon>Euteleostomi</taxon>
        <taxon>Actinopterygii</taxon>
        <taxon>Chondrostei</taxon>
        <taxon>Acipenseriformes</taxon>
        <taxon>Acipenseridae</taxon>
        <taxon>Huso</taxon>
    </lineage>
</organism>
<dbReference type="InterPro" id="IPR011029">
    <property type="entry name" value="DEATH-like_dom_sf"/>
</dbReference>
<feature type="region of interest" description="Disordered" evidence="3">
    <location>
        <begin position="589"/>
        <end position="616"/>
    </location>
</feature>
<keyword evidence="6" id="KW-1185">Reference proteome</keyword>
<dbReference type="PANTHER" id="PTHR27001:SF934">
    <property type="entry name" value="INTERLEUKIN-1 RECEPTOR-ASSOCIATED KINASE-LIKE 2"/>
    <property type="match status" value="1"/>
</dbReference>
<feature type="compositionally biased region" description="Polar residues" evidence="3">
    <location>
        <begin position="645"/>
        <end position="665"/>
    </location>
</feature>
<dbReference type="SUPFAM" id="SSF56112">
    <property type="entry name" value="Protein kinase-like (PK-like)"/>
    <property type="match status" value="1"/>
</dbReference>
<keyword evidence="1" id="KW-0547">Nucleotide-binding</keyword>
<dbReference type="Gene3D" id="3.30.200.20">
    <property type="entry name" value="Phosphorylase Kinase, domain 1"/>
    <property type="match status" value="1"/>
</dbReference>
<evidence type="ECO:0000256" key="3">
    <source>
        <dbReference type="SAM" id="MobiDB-lite"/>
    </source>
</evidence>
<gene>
    <name evidence="5" type="ORF">HHUSO_G26253</name>
</gene>
<comment type="caution">
    <text evidence="5">The sequence shown here is derived from an EMBL/GenBank/DDBJ whole genome shotgun (WGS) entry which is preliminary data.</text>
</comment>
<name>A0ABR0YNI2_HUSHU</name>
<reference evidence="5 6" key="1">
    <citation type="submission" date="2021-05" db="EMBL/GenBank/DDBJ databases">
        <authorList>
            <person name="Zahm M."/>
            <person name="Klopp C."/>
            <person name="Cabau C."/>
            <person name="Kuhl H."/>
            <person name="Suciu R."/>
            <person name="Ciorpac M."/>
            <person name="Holostenco D."/>
            <person name="Gessner J."/>
            <person name="Wuertz S."/>
            <person name="Hohne C."/>
            <person name="Stock M."/>
            <person name="Gislard M."/>
            <person name="Lluch J."/>
            <person name="Milhes M."/>
            <person name="Lampietro C."/>
            <person name="Lopez Roques C."/>
            <person name="Donnadieu C."/>
            <person name="Du K."/>
            <person name="Schartl M."/>
            <person name="Guiguen Y."/>
        </authorList>
    </citation>
    <scope>NUCLEOTIDE SEQUENCE [LARGE SCALE GENOMIC DNA]</scope>
    <source>
        <strain evidence="5">Hh-F2</strain>
        <tissue evidence="5">Blood</tissue>
    </source>
</reference>
<accession>A0ABR0YNI2</accession>
<sequence>MANFKNKETFPISDLSNHVIEEFCKLMDCLEDRDWRKFASCIVCDQTELRIIQSVEKTGRSRTRELLWWWGVRTGSVQQLLEILYQLELYRPAKLLTADGVRRSPVSGFSVYSDTKLPSQEKCVSSLPGPPPIPVHLMSATQSGHVTCGKRDQQEGALIQQETARECSGLNCWSFEDIKKATNNFSIDQIIGSGVFGDVYRGVEANNQYAFRKLHEASILGGVYRRTLEKCFCTEICILSKYHHSNILELVACCIDNGSYCLIYQFMENGSLQDRLQLINGSPPISWESRISIAVGIAHALVFLHSKEIIHGNIKSTNVLLGSCFTPKLCDFGARILPSDTRSGYTNTQTGLLETCLAYFPDDFIRNRQISDKVDVFSCGVVLAEILTGLKARDKLGKPSLLHELIREETDQVNVENPRLAAEEICRKYLDRKAGKWPFISAVQFARVVCLCFQKRRPAASEVHTLLEKLDIAIKSQAPLHNEEVDALHFENGPSSMMFNSQASTALANGMQSLAILELPCESDDPDSFAPVPAMQVSTACCSPDTGHVVNNPSGYVKDSEGCVKGTQDLVKTCGYLIEELVASSMSRDSASQGCSRTPAPDHLDPACTSRQAAQKQTLSPGFRHYEAFGYQCKVNMKGSMIGNEESSQTEAPHTDSSQDMSSATKQERSLVASLDTPVAAEGTHQE</sequence>
<dbReference type="Gene3D" id="1.10.533.10">
    <property type="entry name" value="Death Domain, Fas"/>
    <property type="match status" value="1"/>
</dbReference>
<dbReference type="PROSITE" id="PS50011">
    <property type="entry name" value="PROTEIN_KINASE_DOM"/>
    <property type="match status" value="1"/>
</dbReference>
<proteinExistence type="predicted"/>
<dbReference type="Gene3D" id="1.10.510.10">
    <property type="entry name" value="Transferase(Phosphotransferase) domain 1"/>
    <property type="match status" value="1"/>
</dbReference>
<dbReference type="InterPro" id="IPR000719">
    <property type="entry name" value="Prot_kinase_dom"/>
</dbReference>
<evidence type="ECO:0000256" key="1">
    <source>
        <dbReference type="ARBA" id="ARBA00022741"/>
    </source>
</evidence>
<evidence type="ECO:0000259" key="4">
    <source>
        <dbReference type="PROSITE" id="PS50011"/>
    </source>
</evidence>
<feature type="domain" description="Protein kinase" evidence="4">
    <location>
        <begin position="185"/>
        <end position="467"/>
    </location>
</feature>
<dbReference type="InterPro" id="IPR000488">
    <property type="entry name" value="Death_dom"/>
</dbReference>
<dbReference type="InterPro" id="IPR011009">
    <property type="entry name" value="Kinase-like_dom_sf"/>
</dbReference>
<dbReference type="PANTHER" id="PTHR27001">
    <property type="entry name" value="OS01G0253100 PROTEIN"/>
    <property type="match status" value="1"/>
</dbReference>
<evidence type="ECO:0000313" key="6">
    <source>
        <dbReference type="Proteomes" id="UP001369086"/>
    </source>
</evidence>
<evidence type="ECO:0000313" key="5">
    <source>
        <dbReference type="EMBL" id="KAK6474098.1"/>
    </source>
</evidence>
<protein>
    <submittedName>
        <fullName evidence="5">Interleukin-1 receptor-associated kinase-like 2</fullName>
    </submittedName>
</protein>
<feature type="region of interest" description="Disordered" evidence="3">
    <location>
        <begin position="644"/>
        <end position="687"/>
    </location>
</feature>
<dbReference type="Pfam" id="PF07714">
    <property type="entry name" value="PK_Tyr_Ser-Thr"/>
    <property type="match status" value="1"/>
</dbReference>
<dbReference type="InterPro" id="IPR001245">
    <property type="entry name" value="Ser-Thr/Tyr_kinase_cat_dom"/>
</dbReference>
<dbReference type="Proteomes" id="UP001369086">
    <property type="component" value="Unassembled WGS sequence"/>
</dbReference>
<evidence type="ECO:0000256" key="2">
    <source>
        <dbReference type="ARBA" id="ARBA00022840"/>
    </source>
</evidence>
<dbReference type="Pfam" id="PF00531">
    <property type="entry name" value="Death"/>
    <property type="match status" value="1"/>
</dbReference>
<keyword evidence="2" id="KW-0067">ATP-binding</keyword>